<feature type="transmembrane region" description="Helical" evidence="4">
    <location>
        <begin position="313"/>
        <end position="334"/>
    </location>
</feature>
<evidence type="ECO:0000256" key="1">
    <source>
        <dbReference type="ARBA" id="ARBA00006739"/>
    </source>
</evidence>
<dbReference type="SUPFAM" id="SSF53448">
    <property type="entry name" value="Nucleotide-diphospho-sugar transferases"/>
    <property type="match status" value="1"/>
</dbReference>
<protein>
    <submittedName>
        <fullName evidence="5">Glycosyltransferase</fullName>
    </submittedName>
</protein>
<reference evidence="5 6" key="1">
    <citation type="submission" date="2019-12" db="EMBL/GenBank/DDBJ databases">
        <title>Auraticoccus cholistani sp. nov., an actinomycete isolated from soil of Cholistan desert.</title>
        <authorList>
            <person name="Cheema M.T."/>
        </authorList>
    </citation>
    <scope>NUCLEOTIDE SEQUENCE [LARGE SCALE GENOMIC DNA]</scope>
    <source>
        <strain evidence="5 6">F435</strain>
    </source>
</reference>
<accession>A0A6A9UNU4</accession>
<keyword evidence="6" id="KW-1185">Reference proteome</keyword>
<proteinExistence type="inferred from homology"/>
<feature type="transmembrane region" description="Helical" evidence="4">
    <location>
        <begin position="254"/>
        <end position="277"/>
    </location>
</feature>
<evidence type="ECO:0000313" key="5">
    <source>
        <dbReference type="EMBL" id="MVA74536.1"/>
    </source>
</evidence>
<sequence length="352" mass="39417">MSIVALLPAHDEERSIESSIRSLRSSASSPHRVVVVCDNCTDRTAEIARACGAEVFLTQDNRARKAGALNQALRAVDFGDDDLLLIMDADTTLGPEFLPTALERLRDPSIGAVGAVFGAGPTTSLLETFQACEWSRYREQLRSTGKVWVLSGTAALIRGKVLRQLSEARGDTVPGVRGDVYRTDALTEDFEITLAIKTLGWKLCSPIRCSTTTETMPTWQDLWRQRLRWYAGAIETLKTYPVSRVTIRYFLQQALLLLGVIGMSLYLLATVLNTALFGFHPHPAWLLLGLVFWAERVGTAWRGSTVRQRFLSALFLPEFCYALFLQAVYLASWYQVLRSRRVEWTHLKEVTA</sequence>
<dbReference type="Pfam" id="PF13641">
    <property type="entry name" value="Glyco_tranf_2_3"/>
    <property type="match status" value="1"/>
</dbReference>
<dbReference type="PANTHER" id="PTHR43630:SF1">
    <property type="entry name" value="POLY-BETA-1,6-N-ACETYL-D-GLUCOSAMINE SYNTHASE"/>
    <property type="match status" value="1"/>
</dbReference>
<keyword evidence="3 5" id="KW-0808">Transferase</keyword>
<keyword evidence="4" id="KW-1133">Transmembrane helix</keyword>
<name>A0A6A9UNU4_9ACTN</name>
<evidence type="ECO:0000256" key="4">
    <source>
        <dbReference type="SAM" id="Phobius"/>
    </source>
</evidence>
<dbReference type="EMBL" id="WPCU01000002">
    <property type="protein sequence ID" value="MVA74536.1"/>
    <property type="molecule type" value="Genomic_DNA"/>
</dbReference>
<dbReference type="PANTHER" id="PTHR43630">
    <property type="entry name" value="POLY-BETA-1,6-N-ACETYL-D-GLUCOSAMINE SYNTHASE"/>
    <property type="match status" value="1"/>
</dbReference>
<dbReference type="RefSeq" id="WP_156607033.1">
    <property type="nucleotide sequence ID" value="NZ_WPCU01000002.1"/>
</dbReference>
<dbReference type="Gene3D" id="3.90.550.10">
    <property type="entry name" value="Spore Coat Polysaccharide Biosynthesis Protein SpsA, Chain A"/>
    <property type="match status" value="1"/>
</dbReference>
<dbReference type="Proteomes" id="UP000435304">
    <property type="component" value="Unassembled WGS sequence"/>
</dbReference>
<evidence type="ECO:0000256" key="2">
    <source>
        <dbReference type="ARBA" id="ARBA00022676"/>
    </source>
</evidence>
<keyword evidence="4" id="KW-0812">Transmembrane</keyword>
<evidence type="ECO:0000313" key="6">
    <source>
        <dbReference type="Proteomes" id="UP000435304"/>
    </source>
</evidence>
<dbReference type="AlphaFoldDB" id="A0A6A9UNU4"/>
<evidence type="ECO:0000256" key="3">
    <source>
        <dbReference type="ARBA" id="ARBA00022679"/>
    </source>
</evidence>
<comment type="caution">
    <text evidence="5">The sequence shown here is derived from an EMBL/GenBank/DDBJ whole genome shotgun (WGS) entry which is preliminary data.</text>
</comment>
<keyword evidence="4" id="KW-0472">Membrane</keyword>
<dbReference type="CDD" id="cd06423">
    <property type="entry name" value="CESA_like"/>
    <property type="match status" value="1"/>
</dbReference>
<organism evidence="5 6">
    <name type="scientific">Auraticoccus cholistanensis</name>
    <dbReference type="NCBI Taxonomy" id="2656650"/>
    <lineage>
        <taxon>Bacteria</taxon>
        <taxon>Bacillati</taxon>
        <taxon>Actinomycetota</taxon>
        <taxon>Actinomycetes</taxon>
        <taxon>Propionibacteriales</taxon>
        <taxon>Propionibacteriaceae</taxon>
        <taxon>Auraticoccus</taxon>
    </lineage>
</organism>
<dbReference type="GO" id="GO:0016757">
    <property type="term" value="F:glycosyltransferase activity"/>
    <property type="evidence" value="ECO:0007669"/>
    <property type="project" value="UniProtKB-KW"/>
</dbReference>
<dbReference type="InterPro" id="IPR029044">
    <property type="entry name" value="Nucleotide-diphossugar_trans"/>
</dbReference>
<comment type="similarity">
    <text evidence="1">Belongs to the glycosyltransferase 2 family.</text>
</comment>
<gene>
    <name evidence="5" type="ORF">GC722_00570</name>
</gene>
<keyword evidence="2" id="KW-0328">Glycosyltransferase</keyword>